<evidence type="ECO:0000256" key="9">
    <source>
        <dbReference type="ARBA" id="ARBA00022801"/>
    </source>
</evidence>
<evidence type="ECO:0000313" key="20">
    <source>
        <dbReference type="EMBL" id="MBC5695911.1"/>
    </source>
</evidence>
<dbReference type="EMBL" id="JACOPK010000006">
    <property type="protein sequence ID" value="MBC5695911.1"/>
    <property type="molecule type" value="Genomic_DNA"/>
</dbReference>
<keyword evidence="14 16" id="KW-0046">Antibiotic resistance</keyword>
<evidence type="ECO:0000256" key="12">
    <source>
        <dbReference type="ARBA" id="ARBA00022989"/>
    </source>
</evidence>
<evidence type="ECO:0000256" key="10">
    <source>
        <dbReference type="ARBA" id="ARBA00022960"/>
    </source>
</evidence>
<dbReference type="PANTHER" id="PTHR30627:SF2">
    <property type="entry name" value="PEPTIDOGLYCAN D,D-TRANSPEPTIDASE MRDA"/>
    <property type="match status" value="1"/>
</dbReference>
<comment type="subcellular location">
    <subcellularLocation>
        <location evidence="2">Cell membrane</location>
    </subcellularLocation>
    <subcellularLocation>
        <location evidence="1">Membrane</location>
        <topology evidence="1">Single-pass membrane protein</topology>
    </subcellularLocation>
</comment>
<accession>A0ABR7GNN1</accession>
<evidence type="ECO:0000256" key="3">
    <source>
        <dbReference type="ARBA" id="ARBA00007171"/>
    </source>
</evidence>
<dbReference type="Proteomes" id="UP000641741">
    <property type="component" value="Unassembled WGS sequence"/>
</dbReference>
<evidence type="ECO:0000256" key="17">
    <source>
        <dbReference type="SAM" id="MobiDB-lite"/>
    </source>
</evidence>
<evidence type="ECO:0000256" key="5">
    <source>
        <dbReference type="ARBA" id="ARBA00012865"/>
    </source>
</evidence>
<keyword evidence="21" id="KW-1185">Reference proteome</keyword>
<evidence type="ECO:0000259" key="19">
    <source>
        <dbReference type="Pfam" id="PF03717"/>
    </source>
</evidence>
<dbReference type="InterPro" id="IPR050515">
    <property type="entry name" value="Beta-lactam/transpept"/>
</dbReference>
<comment type="similarity">
    <text evidence="3">Belongs to the transpeptidase family.</text>
</comment>
<evidence type="ECO:0000256" key="13">
    <source>
        <dbReference type="ARBA" id="ARBA00023136"/>
    </source>
</evidence>
<protein>
    <recommendedName>
        <fullName evidence="5 16">Beta-lactamase</fullName>
        <ecNumber evidence="5 16">3.5.2.6</ecNumber>
    </recommendedName>
</protein>
<reference evidence="20 21" key="1">
    <citation type="submission" date="2020-08" db="EMBL/GenBank/DDBJ databases">
        <title>Genome public.</title>
        <authorList>
            <person name="Liu C."/>
            <person name="Sun Q."/>
        </authorList>
    </citation>
    <scope>NUCLEOTIDE SEQUENCE [LARGE SCALE GENOMIC DNA]</scope>
    <source>
        <strain evidence="20 21">M2</strain>
    </source>
</reference>
<evidence type="ECO:0000256" key="4">
    <source>
        <dbReference type="ARBA" id="ARBA00007898"/>
    </source>
</evidence>
<dbReference type="InterPro" id="IPR005311">
    <property type="entry name" value="PBP_dimer"/>
</dbReference>
<evidence type="ECO:0000259" key="18">
    <source>
        <dbReference type="Pfam" id="PF00905"/>
    </source>
</evidence>
<name>A0ABR7GNN1_9FIRM</name>
<evidence type="ECO:0000256" key="6">
    <source>
        <dbReference type="ARBA" id="ARBA00022475"/>
    </source>
</evidence>
<keyword evidence="6" id="KW-1003">Cell membrane</keyword>
<dbReference type="PROSITE" id="PS00337">
    <property type="entry name" value="BETA_LACTAMASE_D"/>
    <property type="match status" value="1"/>
</dbReference>
<dbReference type="SUPFAM" id="SSF56519">
    <property type="entry name" value="Penicillin binding protein dimerisation domain"/>
    <property type="match status" value="1"/>
</dbReference>
<evidence type="ECO:0000256" key="2">
    <source>
        <dbReference type="ARBA" id="ARBA00004236"/>
    </source>
</evidence>
<keyword evidence="11" id="KW-0573">Peptidoglycan synthesis</keyword>
<dbReference type="InterPro" id="IPR001460">
    <property type="entry name" value="PCN-bd_Tpept"/>
</dbReference>
<keyword evidence="15" id="KW-0961">Cell wall biogenesis/degradation</keyword>
<evidence type="ECO:0000256" key="1">
    <source>
        <dbReference type="ARBA" id="ARBA00004167"/>
    </source>
</evidence>
<dbReference type="PANTHER" id="PTHR30627">
    <property type="entry name" value="PEPTIDOGLYCAN D,D-TRANSPEPTIDASE"/>
    <property type="match status" value="1"/>
</dbReference>
<dbReference type="CDD" id="cd16364">
    <property type="entry name" value="T3SC_I-like"/>
    <property type="match status" value="1"/>
</dbReference>
<evidence type="ECO:0000313" key="21">
    <source>
        <dbReference type="Proteomes" id="UP000641741"/>
    </source>
</evidence>
<keyword evidence="8" id="KW-0732">Signal</keyword>
<keyword evidence="7" id="KW-0812">Transmembrane</keyword>
<dbReference type="InterPro" id="IPR036138">
    <property type="entry name" value="PBP_dimer_sf"/>
</dbReference>
<sequence>MENKQQLLHRLAALLVMLLLCAGLAGSRLVDLQLVHGQEYLERSAQFLTTTSTVSAARGEILDRYGRPMVSNKTGFSLVLLYSDFWENKEDKFDRLLDLAQRVQADAAGLNVTGDVSKTLAAAKKQAQPAQDEYTDETEEEAGEARALLNDMLPISASAPYTYTAEAGSSSMSTLSAYIKDSCETLGLTAVQTAVRQAREAPVEYDADGNAIDKTKQIDATALVSPTEFVAAMGKYMTEKLGMAANLPQDDVRTLVGVYYSMRQVGFSKTITFTLADDVSMDLIAYIKEHHGEYPGVEVQSEAVRQYDTTAAAHVLGTVGVVDATEWKDTYKDLAGYQMTSVIGKTGLEKAFESYLHGSSGSRTVETDLGGSEVAEQSTTAPRPGDNVVTTLDLDLQEVAERSLAENLAGNGRGGAAVALDPNTGEVLAMASYPTYSLADYNSTAAAEDRANDSRHPEVNRVTSGVYPPGSTFKVLSAIAGLEEGVIDANTQITCTGVFEYGGQKFTCKNHDTPMTLDVTGALKYSCNTFFYTVGQKLTGEHLEKWSERFGLGVVTGIGIGERSGHAAGPTYRAEMKKADPSTRGWQGGDDVIAAIGQSDNGFTPLQLANYISAVVNGGTLYQPTLVRNIKSYDFSSVVKNETPNVKEKIEISDETRRLVMQGMSEVTDEGGTAGSVFADYPIKVGGKTGTAETYENGEAFDNGLFIAFAPFDDPQIVICVVGEGAGHGAYVAPVVRDMLDEFFTADDVENVDAVPTENTLLR</sequence>
<feature type="domain" description="Penicillin-binding protein transpeptidase" evidence="18">
    <location>
        <begin position="415"/>
        <end position="740"/>
    </location>
</feature>
<evidence type="ECO:0000256" key="15">
    <source>
        <dbReference type="ARBA" id="ARBA00023316"/>
    </source>
</evidence>
<comment type="similarity">
    <text evidence="4 16">Belongs to the class-D beta-lactamase family.</text>
</comment>
<keyword evidence="12" id="KW-1133">Transmembrane helix</keyword>
<proteinExistence type="inferred from homology"/>
<evidence type="ECO:0000256" key="14">
    <source>
        <dbReference type="ARBA" id="ARBA00023251"/>
    </source>
</evidence>
<dbReference type="Pfam" id="PF00905">
    <property type="entry name" value="Transpeptidase"/>
    <property type="match status" value="1"/>
</dbReference>
<keyword evidence="9 16" id="KW-0378">Hydrolase</keyword>
<comment type="catalytic activity">
    <reaction evidence="16">
        <text>a beta-lactam + H2O = a substituted beta-amino acid</text>
        <dbReference type="Rhea" id="RHEA:20401"/>
        <dbReference type="ChEBI" id="CHEBI:15377"/>
        <dbReference type="ChEBI" id="CHEBI:35627"/>
        <dbReference type="ChEBI" id="CHEBI:140347"/>
        <dbReference type="EC" id="3.5.2.6"/>
    </reaction>
</comment>
<dbReference type="Pfam" id="PF03717">
    <property type="entry name" value="PBP_dimer"/>
    <property type="match status" value="1"/>
</dbReference>
<evidence type="ECO:0000256" key="16">
    <source>
        <dbReference type="RuleBase" id="RU361140"/>
    </source>
</evidence>
<dbReference type="Gene3D" id="3.40.710.10">
    <property type="entry name" value="DD-peptidase/beta-lactamase superfamily"/>
    <property type="match status" value="1"/>
</dbReference>
<evidence type="ECO:0000256" key="8">
    <source>
        <dbReference type="ARBA" id="ARBA00022729"/>
    </source>
</evidence>
<keyword evidence="13" id="KW-0472">Membrane</keyword>
<evidence type="ECO:0000256" key="7">
    <source>
        <dbReference type="ARBA" id="ARBA00022692"/>
    </source>
</evidence>
<gene>
    <name evidence="20" type="ORF">H8S02_08130</name>
</gene>
<keyword evidence="10" id="KW-0133">Cell shape</keyword>
<dbReference type="SUPFAM" id="SSF56601">
    <property type="entry name" value="beta-lactamase/transpeptidase-like"/>
    <property type="match status" value="1"/>
</dbReference>
<feature type="region of interest" description="Disordered" evidence="17">
    <location>
        <begin position="359"/>
        <end position="386"/>
    </location>
</feature>
<dbReference type="Gene3D" id="3.90.1310.10">
    <property type="entry name" value="Penicillin-binding protein 2a (Domain 2)"/>
    <property type="match status" value="2"/>
</dbReference>
<feature type="domain" description="Penicillin-binding protein dimerisation" evidence="19">
    <location>
        <begin position="54"/>
        <end position="377"/>
    </location>
</feature>
<dbReference type="InterPro" id="IPR012338">
    <property type="entry name" value="Beta-lactam/transpept-like"/>
</dbReference>
<comment type="caution">
    <text evidence="20">The sequence shown here is derived from an EMBL/GenBank/DDBJ whole genome shotgun (WGS) entry which is preliminary data.</text>
</comment>
<evidence type="ECO:0000256" key="11">
    <source>
        <dbReference type="ARBA" id="ARBA00022984"/>
    </source>
</evidence>
<dbReference type="InterPro" id="IPR002137">
    <property type="entry name" value="Beta-lactam_class-D_AS"/>
</dbReference>
<dbReference type="RefSeq" id="WP_186970104.1">
    <property type="nucleotide sequence ID" value="NZ_JACOPK010000006.1"/>
</dbReference>
<dbReference type="EC" id="3.5.2.6" evidence="5 16"/>
<organism evidence="20 21">
    <name type="scientific">Agathobaculum hominis</name>
    <dbReference type="NCBI Taxonomy" id="2763014"/>
    <lineage>
        <taxon>Bacteria</taxon>
        <taxon>Bacillati</taxon>
        <taxon>Bacillota</taxon>
        <taxon>Clostridia</taxon>
        <taxon>Eubacteriales</taxon>
        <taxon>Butyricicoccaceae</taxon>
        <taxon>Agathobaculum</taxon>
    </lineage>
</organism>